<dbReference type="AlphaFoldDB" id="A0A1E5G4D1"/>
<accession>A0A1E5G4D1</accession>
<reference evidence="1 2" key="1">
    <citation type="submission" date="2016-09" db="EMBL/GenBank/DDBJ databases">
        <title>Draft genome sequence for the type strain of Desulfuribacillus alkaliarsenatis AHT28, an obligately anaerobic, sulfidogenic bacterium isolated from Russian soda lake sediments.</title>
        <authorList>
            <person name="Abin C.A."/>
            <person name="Hollibaugh J.T."/>
        </authorList>
    </citation>
    <scope>NUCLEOTIDE SEQUENCE [LARGE SCALE GENOMIC DNA]</scope>
    <source>
        <strain evidence="1 2">AHT28</strain>
    </source>
</reference>
<dbReference type="Gene3D" id="3.30.1360.170">
    <property type="match status" value="2"/>
</dbReference>
<dbReference type="PROSITE" id="PS51331">
    <property type="entry name" value="THYX"/>
    <property type="match status" value="2"/>
</dbReference>
<organism evidence="1 2">
    <name type="scientific">Desulfuribacillus alkaliarsenatis</name>
    <dbReference type="NCBI Taxonomy" id="766136"/>
    <lineage>
        <taxon>Bacteria</taxon>
        <taxon>Bacillati</taxon>
        <taxon>Bacillota</taxon>
        <taxon>Desulfuribacillia</taxon>
        <taxon>Desulfuribacillales</taxon>
        <taxon>Desulfuribacillaceae</taxon>
        <taxon>Desulfuribacillus</taxon>
    </lineage>
</organism>
<evidence type="ECO:0000313" key="2">
    <source>
        <dbReference type="Proteomes" id="UP000094296"/>
    </source>
</evidence>
<comment type="caution">
    <text evidence="1">The sequence shown here is derived from an EMBL/GenBank/DDBJ whole genome shotgun (WGS) entry which is preliminary data.</text>
</comment>
<dbReference type="Pfam" id="PF02511">
    <property type="entry name" value="Thy1"/>
    <property type="match status" value="2"/>
</dbReference>
<protein>
    <submittedName>
        <fullName evidence="1">Thymidylate synthase thyx</fullName>
    </submittedName>
</protein>
<dbReference type="PANTHER" id="PTHR34934:SF1">
    <property type="entry name" value="FLAVIN-DEPENDENT THYMIDYLATE SYNTHASE"/>
    <property type="match status" value="1"/>
</dbReference>
<dbReference type="InterPro" id="IPR003669">
    <property type="entry name" value="Thymidylate_synthase_ThyX"/>
</dbReference>
<dbReference type="Proteomes" id="UP000094296">
    <property type="component" value="Unassembled WGS sequence"/>
</dbReference>
<dbReference type="GO" id="GO:0070402">
    <property type="term" value="F:NADPH binding"/>
    <property type="evidence" value="ECO:0007669"/>
    <property type="project" value="TreeGrafter"/>
</dbReference>
<name>A0A1E5G4D1_9FIRM</name>
<dbReference type="GO" id="GO:0006231">
    <property type="term" value="P:dTMP biosynthetic process"/>
    <property type="evidence" value="ECO:0007669"/>
    <property type="project" value="InterPro"/>
</dbReference>
<dbReference type="RefSeq" id="WP_069642354.1">
    <property type="nucleotide sequence ID" value="NZ_MIJE01000002.1"/>
</dbReference>
<dbReference type="PANTHER" id="PTHR34934">
    <property type="entry name" value="FLAVIN-DEPENDENT THYMIDYLATE SYNTHASE"/>
    <property type="match status" value="1"/>
</dbReference>
<dbReference type="GO" id="GO:0050660">
    <property type="term" value="F:flavin adenine dinucleotide binding"/>
    <property type="evidence" value="ECO:0007669"/>
    <property type="project" value="InterPro"/>
</dbReference>
<dbReference type="GO" id="GO:0004799">
    <property type="term" value="F:thymidylate synthase activity"/>
    <property type="evidence" value="ECO:0007669"/>
    <property type="project" value="TreeGrafter"/>
</dbReference>
<gene>
    <name evidence="1" type="ORF">BHF68_12875</name>
</gene>
<proteinExistence type="predicted"/>
<keyword evidence="2" id="KW-1185">Reference proteome</keyword>
<sequence>MKITNFEQTGLERVAMWLDSYEIGQLDEQAYKDALRTTNIFFVAEGINRIASTLLCELKASYIQQSQRYVSMTEDGFVLPDLSPADMEKARQLTNESFELYKKMSELKPGEFKGRPKNENYLHGIPIEDARYILPLSTKTNICVSMTGDKLFDLFRMLHEYKYKDVFLNFKQQLIKNLPKTIVACLPKESDRDKYKDALEDLYEPLIKQITPAKPMVLLDRFANLDLQVGLGALTSTQSKTSSEILAAWGDDATDKARKIADRVLGYGHYSIAEQARTTFGMMCSLVTYHQQVRHRLPETFREDLLSILLDIERPVLVPTTIKDSAFYEPFLQLIEKIKAFRIYVYETYGQDKAYPFLLNADQIKMVTSTNARMDAIMLAERTCMNAQWEIRQLAIEKLNILRELSDVLYEKALPSCVLGKCKEGKLSCGQQAQVKEYFAIRNES</sequence>
<dbReference type="SUPFAM" id="SSF69796">
    <property type="entry name" value="Thymidylate synthase-complementing protein Thy1"/>
    <property type="match status" value="2"/>
</dbReference>
<dbReference type="InterPro" id="IPR036098">
    <property type="entry name" value="Thymidylate_synthase_ThyX_sf"/>
</dbReference>
<dbReference type="EMBL" id="MIJE01000002">
    <property type="protein sequence ID" value="OEF97957.1"/>
    <property type="molecule type" value="Genomic_DNA"/>
</dbReference>
<dbReference type="STRING" id="766136.BHF68_12875"/>
<dbReference type="GO" id="GO:0050797">
    <property type="term" value="F:thymidylate synthase (FAD) activity"/>
    <property type="evidence" value="ECO:0007669"/>
    <property type="project" value="InterPro"/>
</dbReference>
<evidence type="ECO:0000313" key="1">
    <source>
        <dbReference type="EMBL" id="OEF97957.1"/>
    </source>
</evidence>
<dbReference type="CDD" id="cd20175">
    <property type="entry name" value="ThyX"/>
    <property type="match status" value="2"/>
</dbReference>
<dbReference type="OrthoDB" id="9780625at2"/>